<organism evidence="2 3">
    <name type="scientific">Linum tenue</name>
    <dbReference type="NCBI Taxonomy" id="586396"/>
    <lineage>
        <taxon>Eukaryota</taxon>
        <taxon>Viridiplantae</taxon>
        <taxon>Streptophyta</taxon>
        <taxon>Embryophyta</taxon>
        <taxon>Tracheophyta</taxon>
        <taxon>Spermatophyta</taxon>
        <taxon>Magnoliopsida</taxon>
        <taxon>eudicotyledons</taxon>
        <taxon>Gunneridae</taxon>
        <taxon>Pentapetalae</taxon>
        <taxon>rosids</taxon>
        <taxon>fabids</taxon>
        <taxon>Malpighiales</taxon>
        <taxon>Linaceae</taxon>
        <taxon>Linum</taxon>
    </lineage>
</organism>
<dbReference type="InterPro" id="IPR026960">
    <property type="entry name" value="RVT-Znf"/>
</dbReference>
<dbReference type="Proteomes" id="UP001154282">
    <property type="component" value="Unassembled WGS sequence"/>
</dbReference>
<comment type="caution">
    <text evidence="2">The sequence shown here is derived from an EMBL/GenBank/DDBJ whole genome shotgun (WGS) entry which is preliminary data.</text>
</comment>
<name>A0AAV0HNT4_9ROSI</name>
<keyword evidence="3" id="KW-1185">Reference proteome</keyword>
<evidence type="ECO:0000259" key="1">
    <source>
        <dbReference type="Pfam" id="PF13966"/>
    </source>
</evidence>
<evidence type="ECO:0000313" key="3">
    <source>
        <dbReference type="Proteomes" id="UP001154282"/>
    </source>
</evidence>
<reference evidence="2" key="1">
    <citation type="submission" date="2022-08" db="EMBL/GenBank/DDBJ databases">
        <authorList>
            <person name="Gutierrez-Valencia J."/>
        </authorList>
    </citation>
    <scope>NUCLEOTIDE SEQUENCE</scope>
</reference>
<accession>A0AAV0HNT4</accession>
<sequence>MAARTVSFIRNVVSAKEIPYLLCFLLSIQKVSGQKVNLHKSSVTFSRNISSDDAAAITNLLGVAESTLEDRYLGLPTHIARSKQATFQFIEDKLVSRLHQWKSKALSLAAKEILLKSVANVLPNYAMLSFRIPSTSCRRLNGHVARFWWAQQDRDEGMKWASWRSLCRPKIHGGLGFRDFDGNNIALLAKQAWRILHSPDCALAVLYKAKYFPQTSFLQAVQGARPSWAWQGVLLGRDLLLQGLRWLVGSGTQIHITNDCWLPTTPPSCPKLLPHAVLPSTQVSSLIDHSNGSWKMELLQSLFDAATVKVILMIPLPQLPMADKCIWHYEPSGEYSVKTGYHVAASEFVRNLSTTPIIFDSRAWKALWALSVPPKLRFFLWRLIKGFLPVRDVLRDKELIEEDDSEGLLCPVCS</sequence>
<dbReference type="EMBL" id="CAMGYJ010000002">
    <property type="protein sequence ID" value="CAI0386228.1"/>
    <property type="molecule type" value="Genomic_DNA"/>
</dbReference>
<gene>
    <name evidence="2" type="ORF">LITE_LOCUS5060</name>
</gene>
<feature type="non-terminal residue" evidence="2">
    <location>
        <position position="414"/>
    </location>
</feature>
<proteinExistence type="predicted"/>
<dbReference type="PANTHER" id="PTHR33116">
    <property type="entry name" value="REVERSE TRANSCRIPTASE ZINC-BINDING DOMAIN-CONTAINING PROTEIN-RELATED-RELATED"/>
    <property type="match status" value="1"/>
</dbReference>
<dbReference type="AlphaFoldDB" id="A0AAV0HNT4"/>
<feature type="domain" description="Reverse transcriptase zinc-binding" evidence="1">
    <location>
        <begin position="362"/>
        <end position="402"/>
    </location>
</feature>
<dbReference type="Pfam" id="PF13966">
    <property type="entry name" value="zf-RVT"/>
    <property type="match status" value="1"/>
</dbReference>
<dbReference type="PANTHER" id="PTHR33116:SF86">
    <property type="entry name" value="REVERSE TRANSCRIPTASE DOMAIN-CONTAINING PROTEIN"/>
    <property type="match status" value="1"/>
</dbReference>
<evidence type="ECO:0000313" key="2">
    <source>
        <dbReference type="EMBL" id="CAI0386228.1"/>
    </source>
</evidence>
<protein>
    <recommendedName>
        <fullName evidence="1">Reverse transcriptase zinc-binding domain-containing protein</fullName>
    </recommendedName>
</protein>